<dbReference type="PANTHER" id="PTHR28615:SF2">
    <property type="entry name" value="PAK4-INHIBITOR INKA2"/>
    <property type="match status" value="1"/>
</dbReference>
<feature type="compositionally biased region" description="Low complexity" evidence="8">
    <location>
        <begin position="206"/>
        <end position="218"/>
    </location>
</feature>
<feature type="region of interest" description="Disordered" evidence="8">
    <location>
        <begin position="233"/>
        <end position="261"/>
    </location>
</feature>
<protein>
    <recommendedName>
        <fullName evidence="7">PAK4-inhibitor INKA2</fullName>
    </recommendedName>
    <alternativeName>
        <fullName evidence="6">PAK4-inhibitor inka2</fullName>
    </alternativeName>
</protein>
<evidence type="ECO:0000256" key="5">
    <source>
        <dbReference type="ARBA" id="ARBA00046852"/>
    </source>
</evidence>
<feature type="compositionally biased region" description="Low complexity" evidence="8">
    <location>
        <begin position="172"/>
        <end position="184"/>
    </location>
</feature>
<comment type="similarity">
    <text evidence="2">Belongs to the INKA family.</text>
</comment>
<comment type="subcellular location">
    <subcellularLocation>
        <location evidence="1">Nucleus</location>
    </subcellularLocation>
</comment>
<evidence type="ECO:0000259" key="9">
    <source>
        <dbReference type="Pfam" id="PF15342"/>
    </source>
</evidence>
<dbReference type="FunFam" id="3.30.200.20:FF:000319">
    <property type="entry name" value="Inka box actin regulator 2"/>
    <property type="match status" value="1"/>
</dbReference>
<accession>A0AAD7WV56</accession>
<sequence>MSTAPLLLGITVTAQPIRLQAWLGHPDWLAGTYRVDKQCVRERREITQTGRSRHGGSRSVKVGRRGTDRPDTAPCLPLKQPKAAVLRGEIWLSMKEAGDGLHTQMNSMMGALQELKLLQVQTALEQLEISGKPGQAIPPRAPPAFSHPPAEERHPPPRREEQRWPQHRRSLDTSPSSSSTESGSFPLPRRFSRDSAPSWEEVHQGQRSASPPAAAPQRPLQPVDLPAILHSLSREGPSLDSDFSQDSADDASDWTSSLMSRSRNRQPLVLGDNIFADLVGNWLDLPELEKGPTVGVGVGGAGDWGGDEPAHPLRLTRSQEICRKFSLTANIFRKFLRSVRPDKDRLLKEKPGWMPLDDSEAELFKRPKKGAKPKATFYLPFRTGGLDMYSTARGSRAPG</sequence>
<evidence type="ECO:0000256" key="8">
    <source>
        <dbReference type="SAM" id="MobiDB-lite"/>
    </source>
</evidence>
<dbReference type="InterPro" id="IPR039201">
    <property type="entry name" value="Inka"/>
</dbReference>
<keyword evidence="11" id="KW-1185">Reference proteome</keyword>
<evidence type="ECO:0000256" key="3">
    <source>
        <dbReference type="ARBA" id="ARBA00023242"/>
    </source>
</evidence>
<dbReference type="EMBL" id="JAINUG010000027">
    <property type="protein sequence ID" value="KAJ8410397.1"/>
    <property type="molecule type" value="Genomic_DNA"/>
</dbReference>
<dbReference type="Pfam" id="PF15342">
    <property type="entry name" value="FAM212"/>
    <property type="match status" value="1"/>
</dbReference>
<dbReference type="InterPro" id="IPR029267">
    <property type="entry name" value="FAM212"/>
</dbReference>
<feature type="compositionally biased region" description="Basic residues" evidence="8">
    <location>
        <begin position="51"/>
        <end position="64"/>
    </location>
</feature>
<evidence type="ECO:0000256" key="2">
    <source>
        <dbReference type="ARBA" id="ARBA00008302"/>
    </source>
</evidence>
<comment type="subunit">
    <text evidence="5">Interacts with PAK4.</text>
</comment>
<reference evidence="10" key="1">
    <citation type="journal article" date="2023" name="Science">
        <title>Genome structures resolve the early diversification of teleost fishes.</title>
        <authorList>
            <person name="Parey E."/>
            <person name="Louis A."/>
            <person name="Montfort J."/>
            <person name="Bouchez O."/>
            <person name="Roques C."/>
            <person name="Iampietro C."/>
            <person name="Lluch J."/>
            <person name="Castinel A."/>
            <person name="Donnadieu C."/>
            <person name="Desvignes T."/>
            <person name="Floi Bucao C."/>
            <person name="Jouanno E."/>
            <person name="Wen M."/>
            <person name="Mejri S."/>
            <person name="Dirks R."/>
            <person name="Jansen H."/>
            <person name="Henkel C."/>
            <person name="Chen W.J."/>
            <person name="Zahm M."/>
            <person name="Cabau C."/>
            <person name="Klopp C."/>
            <person name="Thompson A.W."/>
            <person name="Robinson-Rechavi M."/>
            <person name="Braasch I."/>
            <person name="Lecointre G."/>
            <person name="Bobe J."/>
            <person name="Postlethwait J.H."/>
            <person name="Berthelot C."/>
            <person name="Roest Crollius H."/>
            <person name="Guiguen Y."/>
        </authorList>
    </citation>
    <scope>NUCLEOTIDE SEQUENCE</scope>
    <source>
        <strain evidence="10">NC1722</strain>
    </source>
</reference>
<feature type="region of interest" description="Disordered" evidence="8">
    <location>
        <begin position="131"/>
        <end position="219"/>
    </location>
</feature>
<evidence type="ECO:0000256" key="6">
    <source>
        <dbReference type="ARBA" id="ARBA00070090"/>
    </source>
</evidence>
<proteinExistence type="inferred from homology"/>
<evidence type="ECO:0000256" key="1">
    <source>
        <dbReference type="ARBA" id="ARBA00004123"/>
    </source>
</evidence>
<keyword evidence="3" id="KW-0539">Nucleus</keyword>
<dbReference type="GO" id="GO:0030291">
    <property type="term" value="F:protein serine/threonine kinase inhibitor activity"/>
    <property type="evidence" value="ECO:0007669"/>
    <property type="project" value="InterPro"/>
</dbReference>
<dbReference type="GO" id="GO:0005634">
    <property type="term" value="C:nucleus"/>
    <property type="evidence" value="ECO:0007669"/>
    <property type="project" value="UniProtKB-SubCell"/>
</dbReference>
<feature type="region of interest" description="Disordered" evidence="8">
    <location>
        <begin position="45"/>
        <end position="74"/>
    </location>
</feature>
<name>A0AAD7WV56_9TELE</name>
<dbReference type="AlphaFoldDB" id="A0AAD7WV56"/>
<dbReference type="PANTHER" id="PTHR28615">
    <property type="entry name" value="PAK4-INHIBITOR INKA1-RELATED"/>
    <property type="match status" value="1"/>
</dbReference>
<organism evidence="10 11">
    <name type="scientific">Aldrovandia affinis</name>
    <dbReference type="NCBI Taxonomy" id="143900"/>
    <lineage>
        <taxon>Eukaryota</taxon>
        <taxon>Metazoa</taxon>
        <taxon>Chordata</taxon>
        <taxon>Craniata</taxon>
        <taxon>Vertebrata</taxon>
        <taxon>Euteleostomi</taxon>
        <taxon>Actinopterygii</taxon>
        <taxon>Neopterygii</taxon>
        <taxon>Teleostei</taxon>
        <taxon>Notacanthiformes</taxon>
        <taxon>Halosauridae</taxon>
        <taxon>Aldrovandia</taxon>
    </lineage>
</organism>
<dbReference type="Gene3D" id="3.30.200.20">
    <property type="entry name" value="Phosphorylase Kinase, domain 1"/>
    <property type="match status" value="1"/>
</dbReference>
<evidence type="ECO:0000313" key="11">
    <source>
        <dbReference type="Proteomes" id="UP001221898"/>
    </source>
</evidence>
<evidence type="ECO:0000256" key="7">
    <source>
        <dbReference type="ARBA" id="ARBA00072461"/>
    </source>
</evidence>
<gene>
    <name evidence="10" type="ORF">AAFF_G00203780</name>
</gene>
<dbReference type="Proteomes" id="UP001221898">
    <property type="component" value="Unassembled WGS sequence"/>
</dbReference>
<evidence type="ECO:0000313" key="10">
    <source>
        <dbReference type="EMBL" id="KAJ8410397.1"/>
    </source>
</evidence>
<comment type="function">
    <text evidence="4">Inhibitor of the serine/threonine-protein kinase PAK4. Acts by binding PAK4 in a substrate-like manner, inhibiting the protein kinase activity.</text>
</comment>
<feature type="domain" description="FAM212" evidence="9">
    <location>
        <begin position="245"/>
        <end position="288"/>
    </location>
</feature>
<comment type="caution">
    <text evidence="10">The sequence shown here is derived from an EMBL/GenBank/DDBJ whole genome shotgun (WGS) entry which is preliminary data.</text>
</comment>
<feature type="compositionally biased region" description="Basic and acidic residues" evidence="8">
    <location>
        <begin position="149"/>
        <end position="164"/>
    </location>
</feature>
<evidence type="ECO:0000256" key="4">
    <source>
        <dbReference type="ARBA" id="ARBA00045406"/>
    </source>
</evidence>
<dbReference type="GO" id="GO:0019901">
    <property type="term" value="F:protein kinase binding"/>
    <property type="evidence" value="ECO:0007669"/>
    <property type="project" value="TreeGrafter"/>
</dbReference>